<reference evidence="2" key="1">
    <citation type="submission" date="2021-01" db="EMBL/GenBank/DDBJ databases">
        <title>Caligus Genome Assembly.</title>
        <authorList>
            <person name="Gallardo-Escarate C."/>
        </authorList>
    </citation>
    <scope>NUCLEOTIDE SEQUENCE [LARGE SCALE GENOMIC DNA]</scope>
</reference>
<evidence type="ECO:0008006" key="3">
    <source>
        <dbReference type="Google" id="ProtNLM"/>
    </source>
</evidence>
<proteinExistence type="predicted"/>
<dbReference type="Proteomes" id="UP000595437">
    <property type="component" value="Chromosome 12"/>
</dbReference>
<evidence type="ECO:0000313" key="1">
    <source>
        <dbReference type="EMBL" id="QQP37580.1"/>
    </source>
</evidence>
<name>A0A7T8GTM5_CALRO</name>
<gene>
    <name evidence="1" type="ORF">FKW44_017885</name>
</gene>
<dbReference type="OrthoDB" id="6073759at2759"/>
<dbReference type="SUPFAM" id="SSF56219">
    <property type="entry name" value="DNase I-like"/>
    <property type="match status" value="1"/>
</dbReference>
<dbReference type="Gene3D" id="3.60.10.10">
    <property type="entry name" value="Endonuclease/exonuclease/phosphatase"/>
    <property type="match status" value="1"/>
</dbReference>
<protein>
    <recommendedName>
        <fullName evidence="3">RNA-directed DNA polymerase from mobile element jockey</fullName>
    </recommendedName>
</protein>
<feature type="non-terminal residue" evidence="1">
    <location>
        <position position="117"/>
    </location>
</feature>
<organism evidence="1 2">
    <name type="scientific">Caligus rogercresseyi</name>
    <name type="common">Sea louse</name>
    <dbReference type="NCBI Taxonomy" id="217165"/>
    <lineage>
        <taxon>Eukaryota</taxon>
        <taxon>Metazoa</taxon>
        <taxon>Ecdysozoa</taxon>
        <taxon>Arthropoda</taxon>
        <taxon>Crustacea</taxon>
        <taxon>Multicrustacea</taxon>
        <taxon>Hexanauplia</taxon>
        <taxon>Copepoda</taxon>
        <taxon>Siphonostomatoida</taxon>
        <taxon>Caligidae</taxon>
        <taxon>Caligus</taxon>
    </lineage>
</organism>
<dbReference type="InterPro" id="IPR036691">
    <property type="entry name" value="Endo/exonu/phosph_ase_sf"/>
</dbReference>
<dbReference type="EMBL" id="CP045901">
    <property type="protein sequence ID" value="QQP37580.1"/>
    <property type="molecule type" value="Genomic_DNA"/>
</dbReference>
<keyword evidence="2" id="KW-1185">Reference proteome</keyword>
<accession>A0A7T8GTM5</accession>
<sequence length="117" mass="13399">MILVGDLNITRNPERDASGYKGSNNKANAKNIETIMVQRNLVDLGLKSDGTLPLMTFHRKTKANKTIFSRLDYVLSSYGLSNLLKEFKTLPCYISDHHPIFLTFFQPTVPYKSFWKL</sequence>
<dbReference type="AlphaFoldDB" id="A0A7T8GTM5"/>
<evidence type="ECO:0000313" key="2">
    <source>
        <dbReference type="Proteomes" id="UP000595437"/>
    </source>
</evidence>